<name>A0A2P6SHK1_ROSCH</name>
<gene>
    <name evidence="1" type="ORF">RchiOBHm_Chr1g0356201</name>
</gene>
<comment type="caution">
    <text evidence="1">The sequence shown here is derived from an EMBL/GenBank/DDBJ whole genome shotgun (WGS) entry which is preliminary data.</text>
</comment>
<dbReference type="AlphaFoldDB" id="A0A2P6SHK1"/>
<keyword evidence="2" id="KW-1185">Reference proteome</keyword>
<protein>
    <submittedName>
        <fullName evidence="1">Uncharacterized protein</fullName>
    </submittedName>
</protein>
<evidence type="ECO:0000313" key="2">
    <source>
        <dbReference type="Proteomes" id="UP000238479"/>
    </source>
</evidence>
<reference evidence="1 2" key="1">
    <citation type="journal article" date="2018" name="Nat. Genet.">
        <title>The Rosa genome provides new insights in the design of modern roses.</title>
        <authorList>
            <person name="Bendahmane M."/>
        </authorList>
    </citation>
    <scope>NUCLEOTIDE SEQUENCE [LARGE SCALE GENOMIC DNA]</scope>
    <source>
        <strain evidence="2">cv. Old Blush</strain>
    </source>
</reference>
<organism evidence="1 2">
    <name type="scientific">Rosa chinensis</name>
    <name type="common">China rose</name>
    <dbReference type="NCBI Taxonomy" id="74649"/>
    <lineage>
        <taxon>Eukaryota</taxon>
        <taxon>Viridiplantae</taxon>
        <taxon>Streptophyta</taxon>
        <taxon>Embryophyta</taxon>
        <taxon>Tracheophyta</taxon>
        <taxon>Spermatophyta</taxon>
        <taxon>Magnoliopsida</taxon>
        <taxon>eudicotyledons</taxon>
        <taxon>Gunneridae</taxon>
        <taxon>Pentapetalae</taxon>
        <taxon>rosids</taxon>
        <taxon>fabids</taxon>
        <taxon>Rosales</taxon>
        <taxon>Rosaceae</taxon>
        <taxon>Rosoideae</taxon>
        <taxon>Rosoideae incertae sedis</taxon>
        <taxon>Rosa</taxon>
    </lineage>
</organism>
<dbReference type="Proteomes" id="UP000238479">
    <property type="component" value="Chromosome 1"/>
</dbReference>
<dbReference type="Gramene" id="PRQ58159">
    <property type="protein sequence ID" value="PRQ58159"/>
    <property type="gene ID" value="RchiOBHm_Chr1g0356201"/>
</dbReference>
<evidence type="ECO:0000313" key="1">
    <source>
        <dbReference type="EMBL" id="PRQ58159.1"/>
    </source>
</evidence>
<accession>A0A2P6SHK1</accession>
<dbReference type="EMBL" id="PDCK01000039">
    <property type="protein sequence ID" value="PRQ58159.1"/>
    <property type="molecule type" value="Genomic_DNA"/>
</dbReference>
<sequence>MWYVISLIDNKVIFIYIFHYCKFLLPNNKSSSKARVLLLVTYNYKFPLEEKKIPSNCGSKR</sequence>
<proteinExistence type="predicted"/>